<gene>
    <name evidence="1" type="ORF">MILVUS5_LOCUS1577</name>
</gene>
<reference evidence="1" key="1">
    <citation type="submission" date="2023-10" db="EMBL/GenBank/DDBJ databases">
        <authorList>
            <person name="Rodriguez Cubillos JULIANA M."/>
            <person name="De Vega J."/>
        </authorList>
    </citation>
    <scope>NUCLEOTIDE SEQUENCE</scope>
</reference>
<proteinExistence type="predicted"/>
<evidence type="ECO:0000313" key="2">
    <source>
        <dbReference type="Proteomes" id="UP001177021"/>
    </source>
</evidence>
<keyword evidence="2" id="KW-1185">Reference proteome</keyword>
<name>A0ACB0IC10_TRIPR</name>
<dbReference type="Proteomes" id="UP001177021">
    <property type="component" value="Unassembled WGS sequence"/>
</dbReference>
<evidence type="ECO:0000313" key="1">
    <source>
        <dbReference type="EMBL" id="CAJ2629635.1"/>
    </source>
</evidence>
<accession>A0ACB0IC10</accession>
<organism evidence="1 2">
    <name type="scientific">Trifolium pratense</name>
    <name type="common">Red clover</name>
    <dbReference type="NCBI Taxonomy" id="57577"/>
    <lineage>
        <taxon>Eukaryota</taxon>
        <taxon>Viridiplantae</taxon>
        <taxon>Streptophyta</taxon>
        <taxon>Embryophyta</taxon>
        <taxon>Tracheophyta</taxon>
        <taxon>Spermatophyta</taxon>
        <taxon>Magnoliopsida</taxon>
        <taxon>eudicotyledons</taxon>
        <taxon>Gunneridae</taxon>
        <taxon>Pentapetalae</taxon>
        <taxon>rosids</taxon>
        <taxon>fabids</taxon>
        <taxon>Fabales</taxon>
        <taxon>Fabaceae</taxon>
        <taxon>Papilionoideae</taxon>
        <taxon>50 kb inversion clade</taxon>
        <taxon>NPAAA clade</taxon>
        <taxon>Hologalegina</taxon>
        <taxon>IRL clade</taxon>
        <taxon>Trifolieae</taxon>
        <taxon>Trifolium</taxon>
    </lineage>
</organism>
<sequence length="100" mass="11346">MSSKVLYFRGTPLTTLWNPKIQHKLLQFRRLSSKTTNCCSLQPPNVSHLAKTAHISLTPTEVEEFGPKIQQVIGCFHKNVHLGTNSHMWWSSPFVCLGID</sequence>
<dbReference type="EMBL" id="CASHSV030000001">
    <property type="protein sequence ID" value="CAJ2629635.1"/>
    <property type="molecule type" value="Genomic_DNA"/>
</dbReference>
<protein>
    <submittedName>
        <fullName evidence="1">Uncharacterized protein</fullName>
    </submittedName>
</protein>
<comment type="caution">
    <text evidence="1">The sequence shown here is derived from an EMBL/GenBank/DDBJ whole genome shotgun (WGS) entry which is preliminary data.</text>
</comment>